<dbReference type="EMBL" id="OZ035837">
    <property type="protein sequence ID" value="CAL1581523.1"/>
    <property type="molecule type" value="Genomic_DNA"/>
</dbReference>
<protein>
    <submittedName>
        <fullName evidence="1">Uncharacterized protein</fullName>
    </submittedName>
</protein>
<reference evidence="1 2" key="1">
    <citation type="submission" date="2024-04" db="EMBL/GenBank/DDBJ databases">
        <authorList>
            <person name="Waldvogel A.-M."/>
            <person name="Schoenle A."/>
        </authorList>
    </citation>
    <scope>NUCLEOTIDE SEQUENCE [LARGE SCALE GENOMIC DNA]</scope>
</reference>
<dbReference type="Proteomes" id="UP001497482">
    <property type="component" value="Chromosome 15"/>
</dbReference>
<evidence type="ECO:0000313" key="1">
    <source>
        <dbReference type="EMBL" id="CAL1581523.1"/>
    </source>
</evidence>
<keyword evidence="2" id="KW-1185">Reference proteome</keyword>
<sequence length="132" mass="14805">MHWFLNDLTSRFQALYELNTLMPMDKIRSALACVCAVGWLESGVSLGGAGTLWVVSPRRLCVWMRERHDIFLGVGRMSLARVQQIKAFASYKKEAKAMAAEGMLESLEMQNPPLQLYESLLCVTQVSASDPH</sequence>
<proteinExistence type="predicted"/>
<evidence type="ECO:0000313" key="2">
    <source>
        <dbReference type="Proteomes" id="UP001497482"/>
    </source>
</evidence>
<name>A0AAV2JXP7_KNICA</name>
<gene>
    <name evidence="1" type="ORF">KC01_LOCUS12278</name>
</gene>
<accession>A0AAV2JXP7</accession>
<dbReference type="AlphaFoldDB" id="A0AAV2JXP7"/>
<organism evidence="1 2">
    <name type="scientific">Knipowitschia caucasica</name>
    <name type="common">Caucasian dwarf goby</name>
    <name type="synonym">Pomatoschistus caucasicus</name>
    <dbReference type="NCBI Taxonomy" id="637954"/>
    <lineage>
        <taxon>Eukaryota</taxon>
        <taxon>Metazoa</taxon>
        <taxon>Chordata</taxon>
        <taxon>Craniata</taxon>
        <taxon>Vertebrata</taxon>
        <taxon>Euteleostomi</taxon>
        <taxon>Actinopterygii</taxon>
        <taxon>Neopterygii</taxon>
        <taxon>Teleostei</taxon>
        <taxon>Neoteleostei</taxon>
        <taxon>Acanthomorphata</taxon>
        <taxon>Gobiaria</taxon>
        <taxon>Gobiiformes</taxon>
        <taxon>Gobioidei</taxon>
        <taxon>Gobiidae</taxon>
        <taxon>Gobiinae</taxon>
        <taxon>Knipowitschia</taxon>
    </lineage>
</organism>